<evidence type="ECO:0000259" key="22">
    <source>
        <dbReference type="PROSITE" id="PS51215"/>
    </source>
</evidence>
<dbReference type="PROSITE" id="PS50868">
    <property type="entry name" value="POST_SET"/>
    <property type="match status" value="1"/>
</dbReference>
<evidence type="ECO:0000256" key="7">
    <source>
        <dbReference type="ARBA" id="ARBA00022691"/>
    </source>
</evidence>
<keyword evidence="12" id="KW-0156">Chromatin regulator</keyword>
<keyword evidence="7" id="KW-0949">S-adenosyl-L-methionine</keyword>
<evidence type="ECO:0000256" key="14">
    <source>
        <dbReference type="ARBA" id="ARBA00023117"/>
    </source>
</evidence>
<dbReference type="GO" id="GO:0006355">
    <property type="term" value="P:regulation of DNA-templated transcription"/>
    <property type="evidence" value="ECO:0007669"/>
    <property type="project" value="TreeGrafter"/>
</dbReference>
<dbReference type="InterPro" id="IPR019786">
    <property type="entry name" value="Zinc_finger_PHD-type_CS"/>
</dbReference>
<comment type="subcellular location">
    <subcellularLocation>
        <location evidence="2">Chromosome</location>
    </subcellularLocation>
    <subcellularLocation>
        <location evidence="1">Nucleus</location>
    </subcellularLocation>
</comment>
<sequence length="2740" mass="302466">MSTLNDSKSRNVLESQHQHRKESSSIPENKNEHESPQKDKHKKRHEKKKNCSNTASSGSATTNSSSSSSSNSSHTSNSSSSVSNLSNIALATQFSIQRTDSDGCLRMKISAIRPTVTAVQNIKPPLAKTTRQEEQKSVSALSNKSSESIKLKISPPPPTPTPTPSSTQNQQKYKQAQQQQEKRIKSEEKMKTLVSTATTPVTAKALSVIVSPRSAAIKEKNELSLTSLIPVLATNTTMSGGGVGDSDVTDSGCSEATNTTNATTGPEKISKRKVKRKKSVIKGVIEAKRSLKSLKSLLTTAQANVFSTDSEDEPLSQKLKANVAASACTQRAPRLLLTALGVKHVTANNLGHSHINMQACGAPVSTGTTGVSDHIGLSSSDNELPNVRAAVERVVEDSDDDEDSPLLSHYPKTKTKQLPQYQSTLLQDFMEKTQMLGQNTKSSESENTKSSQATTSQSEILAQINTNSQSDSISSSAASVNKKRRGRPKKPDKLVDLTLTMMSPSHHTNAQQKITSSNINESGDSGVVSTTSISTQSTSPHPCTTLASGNDNSVLLHSPSKSANTTADKPGVESTSESAAAASSSSASTKPKIDIALLDKRMYATERVLYPPPRNKRRQSMSAAASTGGGDKTQKNATHPSNQQQSATKDDIQLDPVWRKIDVNRKFRRPSVCSTTGYKSDGDERFRDRSSKSTVCSKILAAKSGYVSDYGSSSFRVSKHTKHSHNSGYKSDASCKSRYSTKSCASRKSRAKSCGYRSDCKESILGGTSKSSKFRRKRRSSIMPKSIGSLKDEQDILQLAGLSLGQSSEESNEYVCKPSLEKLPTTSASKKYGEINRYIATGEYFGRGSSGNSHHNSHKSFASLSNSNQAKIFDLSNDLPPTPAKLSLHQRKNSTTSEFAHDLLQLPGSHHAARKIKSRRSSVASYCSSFYSVGTTKMRKRRRRKLFRSHNSSSSKNAIVDSKLLTEIEILTNTFSTRCRIQSSGVSEKTTGSVTVGGILSQKEKLMAEATKLKQSFAAAAAAQAVASTSSASVSMGKRDARDKKSLKKRKMSENLDFAMLSARAEGGSGMAPSSGSGQGTSSKRRHKKASSSSPDDHKLPLKKRHYLLTPGEKPSDVAVAVAAKLFANNSEAWAAAAAAAKSTANTKSQQQFNAKTAKANLTPKKRHLLQQPPHSLSEDSNSNKTASTLSPLRVAVGDSNSISGGKLLDISPQSLNSLKQVTEAVHKKRSRLEGLVSRIAINHHGEDVVTCARQKTPLSSVLQIESESSSCPPPGVFEPSVELEIQIPPMAKLTDATTGIITKSEVDSPLLLDMNTDSAQRMQGQRVVESLLNKTGGNLLLKRKRKKINRTGFPTVRRKRRKLQDSLILDATTDCGECVQMAEEVSSPIISKAATVSATTTIERKEDSAAVQPKHCDRVPQEGETSQTFLERNNRTPRLSVVALERLQESPMNSKERSEQTSAPAANEKLLEQSPSTPRSRHTRREFKRKLDKEDKSSTTSKVTEATSWQNAIPASAEKRMPSTKKSEPSKPSNEESKSQAFKSSKKLSSAEAEEEDNKPLASRARRSKLIKETKSIRPKTPPPPPPPATGQVRKQSSVSKTVKSLLDANIKLPAGIDPSTLLSCKIKLKRRNSIHPMIMSQKCTPAVAKAPPPIPAPIEIIRTPEEIERDAKAVDCNVNYEEHDVLPLKERQYRVNGETDHSDTSDEKLSTSSKKMKIGKKTYLPAGLFSDYYKVAQVATTKRAYNKKDSFEKKSESENKPQSEVKETKDGSEVAIKPTLPPPPYCEKYLRRTQYDFELPYDIWWAHTNSKLPSRITVASWNFRKIRTNMYAENVKPPPVAAYDHPMCNCKPDMGCGDNCLNRMVYTECSPTNCPTRDKCQNQKIQKHEIAPGVERFMTENKGWGVRTKLPIPKGTYILEYVGEVVTEREFKDRMATIYLNDTHHYCLHLDGGLVIDGHRMGSDCRFVNHSCEPNCEIQKWSVNGLSRMALFAKRPITEGEELTYDYNFSLFNPSEGQPCRCNTPHCRGVIGGKSQRIKPLPIEPKATIEPTPKSGDAKGRQRKRKAKKNTQRQATKVVATPTRMQPLSEKEKKLVLKYSIFLVRNFEKIRAKKRNRKALDRSCDSKSQTPIATTPTPASSPSPVMPGAITQRRPSTPASLAAQITALCTARSIKTRGLTLAVQDPELDKMAKMAKVLRDICTSLEMAKNPDNTQQSLVAITLLPSAGMNSNKKKKASMKNQQKVEVTDFKGIQSNVEQGFYKLPAEFNADMVKLLKETRLTLEKNHESSKLGHVELLEKEFQEEKQKQYTTLLEILGDEMLLKDFKPIVNAVEHEPQEYVKRIEQHPGANTSLDTSSAHTEDIIRCICGLFKDEGLMIQCARCMVWQHTECTKADVKAENYLCERCEPRIVDREIPLEDFTEEGHRYYLTLMRGQNLQVRQGDAVYVLRDIPVKDAAGNVVPLKKHTYETIGEIDYNECDIFRVERLWKDGKGKRFIFGHHFLRPHETYHEPSRKFYPNEVVRVPLYEVVPINLVIGRCWVLDRTTFCKGRPIECNDETHCFICELRVDKSARFFARTKTNHPTCTKSYAFRKFEEKLKIAKTYAPHEVDPSMLKSKKQKTENESPSPATSSTIATGNAVGGSSKKETNKLYQTPTKKRQNSTSPATITISTTTNSTPVMSIKEKRSHLETVLKVLKTRSKHLSTGGNEPPLDLTYLLSGRGARQRKTPLAIRKDFV</sequence>
<dbReference type="CDD" id="cd04717">
    <property type="entry name" value="BAH_polybromo"/>
    <property type="match status" value="1"/>
</dbReference>
<dbReference type="PANTHER" id="PTHR46147">
    <property type="entry name" value="HISTONE-LYSINE N-METHYLTRANSFERASE ASH1"/>
    <property type="match status" value="1"/>
</dbReference>
<evidence type="ECO:0000256" key="13">
    <source>
        <dbReference type="ARBA" id="ARBA00023015"/>
    </source>
</evidence>
<evidence type="ECO:0000256" key="17">
    <source>
        <dbReference type="ARBA" id="ARBA00023242"/>
    </source>
</evidence>
<dbReference type="GO" id="GO:0032259">
    <property type="term" value="P:methylation"/>
    <property type="evidence" value="ECO:0007669"/>
    <property type="project" value="UniProtKB-KW"/>
</dbReference>
<proteinExistence type="predicted"/>
<evidence type="ECO:0000313" key="23">
    <source>
        <dbReference type="EnsemblMetazoa" id="SCAU008374-PA"/>
    </source>
</evidence>
<feature type="region of interest" description="Disordered" evidence="18">
    <location>
        <begin position="2613"/>
        <end position="2668"/>
    </location>
</feature>
<dbReference type="SUPFAM" id="SSF57903">
    <property type="entry name" value="FYVE/PHD zinc finger"/>
    <property type="match status" value="1"/>
</dbReference>
<dbReference type="Gene3D" id="3.30.40.10">
    <property type="entry name" value="Zinc/RING finger domain, C3HC4 (zinc finger)"/>
    <property type="match status" value="1"/>
</dbReference>
<feature type="compositionally biased region" description="Basic and acidic residues" evidence="18">
    <location>
        <begin position="1518"/>
        <end position="1539"/>
    </location>
</feature>
<feature type="compositionally biased region" description="Basic and acidic residues" evidence="18">
    <location>
        <begin position="29"/>
        <end position="38"/>
    </location>
</feature>
<dbReference type="InterPro" id="IPR043151">
    <property type="entry name" value="BAH_sf"/>
</dbReference>
<dbReference type="PROSITE" id="PS50280">
    <property type="entry name" value="SET"/>
    <property type="match status" value="1"/>
</dbReference>
<evidence type="ECO:0000256" key="15">
    <source>
        <dbReference type="ARBA" id="ARBA00023159"/>
    </source>
</evidence>
<feature type="compositionally biased region" description="Basic residues" evidence="18">
    <location>
        <begin position="1480"/>
        <end position="1489"/>
    </location>
</feature>
<feature type="compositionally biased region" description="Low complexity" evidence="18">
    <location>
        <begin position="1540"/>
        <end position="1552"/>
    </location>
</feature>
<evidence type="ECO:0000256" key="18">
    <source>
        <dbReference type="SAM" id="MobiDB-lite"/>
    </source>
</evidence>
<evidence type="ECO:0000256" key="2">
    <source>
        <dbReference type="ARBA" id="ARBA00004286"/>
    </source>
</evidence>
<feature type="compositionally biased region" description="Low complexity" evidence="18">
    <location>
        <begin position="2130"/>
        <end position="2140"/>
    </location>
</feature>
<evidence type="ECO:0000256" key="10">
    <source>
        <dbReference type="ARBA" id="ARBA00022771"/>
    </source>
</evidence>
<feature type="region of interest" description="Disordered" evidence="18">
    <location>
        <begin position="2035"/>
        <end position="2088"/>
    </location>
</feature>
<feature type="compositionally biased region" description="Low complexity" evidence="18">
    <location>
        <begin position="463"/>
        <end position="479"/>
    </location>
</feature>
<evidence type="ECO:0000313" key="24">
    <source>
        <dbReference type="Proteomes" id="UP000095300"/>
    </source>
</evidence>
<feature type="domain" description="AWS" evidence="22">
    <location>
        <begin position="1845"/>
        <end position="1891"/>
    </location>
</feature>
<feature type="region of interest" description="Disordered" evidence="18">
    <location>
        <begin position="1066"/>
        <end position="1102"/>
    </location>
</feature>
<keyword evidence="6" id="KW-0808">Transferase</keyword>
<feature type="compositionally biased region" description="Polar residues" evidence="18">
    <location>
        <begin position="635"/>
        <end position="647"/>
    </location>
</feature>
<dbReference type="PROSITE" id="PS01359">
    <property type="entry name" value="ZF_PHD_1"/>
    <property type="match status" value="1"/>
</dbReference>
<keyword evidence="5" id="KW-0489">Methyltransferase</keyword>
<evidence type="ECO:0000256" key="12">
    <source>
        <dbReference type="ARBA" id="ARBA00022853"/>
    </source>
</evidence>
<keyword evidence="9" id="KW-0677">Repeat</keyword>
<evidence type="ECO:0000259" key="20">
    <source>
        <dbReference type="PROSITE" id="PS50868"/>
    </source>
</evidence>
<feature type="region of interest" description="Disordered" evidence="18">
    <location>
        <begin position="1750"/>
        <end position="1779"/>
    </location>
</feature>
<dbReference type="GO" id="GO:0003006">
    <property type="term" value="P:developmental process involved in reproduction"/>
    <property type="evidence" value="ECO:0007669"/>
    <property type="project" value="UniProtKB-ARBA"/>
</dbReference>
<evidence type="ECO:0000256" key="11">
    <source>
        <dbReference type="ARBA" id="ARBA00022833"/>
    </source>
</evidence>
<feature type="region of interest" description="Disordered" evidence="18">
    <location>
        <begin position="436"/>
        <end position="590"/>
    </location>
</feature>
<reference evidence="23" key="1">
    <citation type="submission" date="2020-05" db="UniProtKB">
        <authorList>
            <consortium name="EnsemblMetazoa"/>
        </authorList>
    </citation>
    <scope>IDENTIFICATION</scope>
    <source>
        <strain evidence="23">USDA</strain>
    </source>
</reference>
<dbReference type="CDD" id="cd19174">
    <property type="entry name" value="SET_ASH1L"/>
    <property type="match status" value="1"/>
</dbReference>
<dbReference type="GO" id="GO:0003682">
    <property type="term" value="F:chromatin binding"/>
    <property type="evidence" value="ECO:0007669"/>
    <property type="project" value="InterPro"/>
</dbReference>
<dbReference type="FunFam" id="2.170.270.10:FF:000011">
    <property type="entry name" value="Histone-lysine N-methyltransferase"/>
    <property type="match status" value="1"/>
</dbReference>
<feature type="compositionally biased region" description="Basic residues" evidence="18">
    <location>
        <begin position="39"/>
        <end position="50"/>
    </location>
</feature>
<dbReference type="InterPro" id="IPR003616">
    <property type="entry name" value="Post-SET_dom"/>
</dbReference>
<keyword evidence="14" id="KW-0103">Bromodomain</keyword>
<feature type="compositionally biased region" description="Basic and acidic residues" evidence="18">
    <location>
        <begin position="1694"/>
        <end position="1711"/>
    </location>
</feature>
<feature type="domain" description="Post-SET" evidence="20">
    <location>
        <begin position="2018"/>
        <end position="2034"/>
    </location>
</feature>
<dbReference type="InterPro" id="IPR013083">
    <property type="entry name" value="Znf_RING/FYVE/PHD"/>
</dbReference>
<feature type="compositionally biased region" description="Low complexity" evidence="18">
    <location>
        <begin position="522"/>
        <end position="539"/>
    </location>
</feature>
<dbReference type="GO" id="GO:0018991">
    <property type="term" value="P:egg-laying behavior"/>
    <property type="evidence" value="ECO:0007669"/>
    <property type="project" value="UniProtKB-ARBA"/>
</dbReference>
<feature type="compositionally biased region" description="Low complexity" evidence="18">
    <location>
        <begin position="573"/>
        <end position="589"/>
    </location>
</feature>
<dbReference type="FunFam" id="3.30.40.10:FF:000113">
    <property type="entry name" value="Histone-lysine N-methyltransferase"/>
    <property type="match status" value="1"/>
</dbReference>
<dbReference type="KEGG" id="scac:106086271"/>
<feature type="region of interest" description="Disordered" evidence="18">
    <location>
        <begin position="2116"/>
        <end position="2159"/>
    </location>
</feature>
<keyword evidence="13" id="KW-0805">Transcription regulation</keyword>
<keyword evidence="10" id="KW-0863">Zinc-finger</keyword>
<dbReference type="Pfam" id="PF17907">
    <property type="entry name" value="AWS"/>
    <property type="match status" value="1"/>
</dbReference>
<dbReference type="GO" id="GO:0005654">
    <property type="term" value="C:nucleoplasm"/>
    <property type="evidence" value="ECO:0007669"/>
    <property type="project" value="TreeGrafter"/>
</dbReference>
<keyword evidence="8" id="KW-0479">Metal-binding</keyword>
<dbReference type="VEuPathDB" id="VectorBase:SCAU008374"/>
<evidence type="ECO:0000259" key="19">
    <source>
        <dbReference type="PROSITE" id="PS50280"/>
    </source>
</evidence>
<dbReference type="SMART" id="SM00249">
    <property type="entry name" value="PHD"/>
    <property type="match status" value="1"/>
</dbReference>
<dbReference type="Gene3D" id="2.30.30.490">
    <property type="match status" value="1"/>
</dbReference>
<feature type="compositionally biased region" description="Pro residues" evidence="18">
    <location>
        <begin position="154"/>
        <end position="163"/>
    </location>
</feature>
<feature type="compositionally biased region" description="Low complexity" evidence="18">
    <location>
        <begin position="52"/>
        <end position="83"/>
    </location>
</feature>
<dbReference type="GO" id="GO:0042800">
    <property type="term" value="F:histone H3K4 methyltransferase activity"/>
    <property type="evidence" value="ECO:0007669"/>
    <property type="project" value="TreeGrafter"/>
</dbReference>
<keyword evidence="17" id="KW-0539">Nucleus</keyword>
<evidence type="ECO:0000256" key="8">
    <source>
        <dbReference type="ARBA" id="ARBA00022723"/>
    </source>
</evidence>
<feature type="region of interest" description="Disordered" evidence="18">
    <location>
        <begin position="1"/>
        <end position="83"/>
    </location>
</feature>
<keyword evidence="16" id="KW-0804">Transcription</keyword>
<dbReference type="InterPro" id="IPR046341">
    <property type="entry name" value="SET_dom_sf"/>
</dbReference>
<dbReference type="CDD" id="cd15548">
    <property type="entry name" value="PHD_ASH1L"/>
    <property type="match status" value="1"/>
</dbReference>
<dbReference type="Gene3D" id="2.170.270.10">
    <property type="entry name" value="SET domain"/>
    <property type="match status" value="1"/>
</dbReference>
<feature type="compositionally biased region" description="Polar residues" evidence="18">
    <location>
        <begin position="500"/>
        <end position="521"/>
    </location>
</feature>
<evidence type="ECO:0000256" key="16">
    <source>
        <dbReference type="ARBA" id="ARBA00023163"/>
    </source>
</evidence>
<keyword evidence="3" id="KW-0158">Chromosome</keyword>
<feature type="region of interest" description="Disordered" evidence="18">
    <location>
        <begin position="1028"/>
        <end position="1050"/>
    </location>
</feature>
<feature type="compositionally biased region" description="Basic residues" evidence="18">
    <location>
        <begin position="2063"/>
        <end position="2073"/>
    </location>
</feature>
<feature type="compositionally biased region" description="Low complexity" evidence="18">
    <location>
        <begin position="1071"/>
        <end position="1082"/>
    </location>
</feature>
<dbReference type="GO" id="GO:0009792">
    <property type="term" value="P:embryo development ending in birth or egg hatching"/>
    <property type="evidence" value="ECO:0007669"/>
    <property type="project" value="UniProtKB-ARBA"/>
</dbReference>
<dbReference type="InterPro" id="IPR001214">
    <property type="entry name" value="SET_dom"/>
</dbReference>
<feature type="domain" description="BAH" evidence="21">
    <location>
        <begin position="2462"/>
        <end position="2582"/>
    </location>
</feature>
<keyword evidence="4" id="KW-0597">Phosphoprotein</keyword>
<dbReference type="PROSITE" id="PS51215">
    <property type="entry name" value="AWS"/>
    <property type="match status" value="1"/>
</dbReference>
<evidence type="ECO:0000256" key="6">
    <source>
        <dbReference type="ARBA" id="ARBA00022679"/>
    </source>
</evidence>
<feature type="region of interest" description="Disordered" evidence="18">
    <location>
        <begin position="1146"/>
        <end position="1165"/>
    </location>
</feature>
<feature type="region of interest" description="Disordered" evidence="18">
    <location>
        <begin position="395"/>
        <end position="419"/>
    </location>
</feature>
<dbReference type="InterPro" id="IPR001965">
    <property type="entry name" value="Znf_PHD"/>
</dbReference>
<dbReference type="SMART" id="SM00317">
    <property type="entry name" value="SET"/>
    <property type="match status" value="1"/>
</dbReference>
<dbReference type="GO" id="GO:0030154">
    <property type="term" value="P:cell differentiation"/>
    <property type="evidence" value="ECO:0007669"/>
    <property type="project" value="UniProtKB-ARBA"/>
</dbReference>
<feature type="domain" description="SET" evidence="19">
    <location>
        <begin position="1894"/>
        <end position="2010"/>
    </location>
</feature>
<feature type="compositionally biased region" description="Polar residues" evidence="18">
    <location>
        <begin position="1173"/>
        <end position="1191"/>
    </location>
</feature>
<dbReference type="FunFam" id="2.30.30.490:FF:000039">
    <property type="entry name" value="Histone-lysine N-methyltransferase ash1"/>
    <property type="match status" value="1"/>
</dbReference>
<dbReference type="Pfam" id="PF20826">
    <property type="entry name" value="PHD_5"/>
    <property type="match status" value="1"/>
</dbReference>
<feature type="region of interest" description="Disordered" evidence="18">
    <location>
        <begin position="607"/>
        <end position="653"/>
    </location>
</feature>
<dbReference type="InterPro" id="IPR043319">
    <property type="entry name" value="PHD_ASH1L"/>
</dbReference>
<dbReference type="SMART" id="SM00570">
    <property type="entry name" value="AWS"/>
    <property type="match status" value="1"/>
</dbReference>
<keyword evidence="15" id="KW-0010">Activator</keyword>
<dbReference type="Proteomes" id="UP000095300">
    <property type="component" value="Unassembled WGS sequence"/>
</dbReference>
<feature type="region of interest" description="Disordered" evidence="18">
    <location>
        <begin position="123"/>
        <end position="188"/>
    </location>
</feature>
<dbReference type="InterPro" id="IPR001025">
    <property type="entry name" value="BAH_dom"/>
</dbReference>
<feature type="compositionally biased region" description="Low complexity" evidence="18">
    <location>
        <begin position="164"/>
        <end position="179"/>
    </location>
</feature>
<dbReference type="PANTHER" id="PTHR46147:SF3">
    <property type="entry name" value="HISTONE-LYSINE N-METHYLTRANSFERASE ASH1"/>
    <property type="match status" value="1"/>
</dbReference>
<name>A0A1I8PIQ2_STOCA</name>
<dbReference type="InterPro" id="IPR011011">
    <property type="entry name" value="Znf_FYVE_PHD"/>
</dbReference>
<keyword evidence="11" id="KW-0862">Zinc</keyword>
<feature type="compositionally biased region" description="Basic and acidic residues" evidence="18">
    <location>
        <begin position="1403"/>
        <end position="1422"/>
    </location>
</feature>
<evidence type="ECO:0000256" key="3">
    <source>
        <dbReference type="ARBA" id="ARBA00022454"/>
    </source>
</evidence>
<feature type="compositionally biased region" description="Pro residues" evidence="18">
    <location>
        <begin position="1581"/>
        <end position="1590"/>
    </location>
</feature>
<feature type="compositionally biased region" description="Polar residues" evidence="18">
    <location>
        <begin position="137"/>
        <end position="148"/>
    </location>
</feature>
<evidence type="ECO:0000256" key="1">
    <source>
        <dbReference type="ARBA" id="ARBA00004123"/>
    </source>
</evidence>
<dbReference type="STRING" id="35570.A0A1I8PIQ2"/>
<dbReference type="SUPFAM" id="SSF82199">
    <property type="entry name" value="SET domain"/>
    <property type="match status" value="1"/>
</dbReference>
<feature type="region of interest" description="Disordered" evidence="18">
    <location>
        <begin position="1694"/>
        <end position="1715"/>
    </location>
</feature>
<feature type="compositionally biased region" description="Polar residues" evidence="18">
    <location>
        <begin position="1"/>
        <end position="15"/>
    </location>
</feature>
<dbReference type="Pfam" id="PF00856">
    <property type="entry name" value="SET"/>
    <property type="match status" value="1"/>
</dbReference>
<feature type="compositionally biased region" description="Low complexity" evidence="18">
    <location>
        <begin position="2628"/>
        <end position="2639"/>
    </location>
</feature>
<feature type="compositionally biased region" description="Polar residues" evidence="18">
    <location>
        <begin position="1499"/>
        <end position="1514"/>
    </location>
</feature>
<dbReference type="EnsemblMetazoa" id="SCAU008374-RA">
    <property type="protein sequence ID" value="SCAU008374-PA"/>
    <property type="gene ID" value="SCAU008374"/>
</dbReference>
<dbReference type="GO" id="GO:0008270">
    <property type="term" value="F:zinc ion binding"/>
    <property type="evidence" value="ECO:0007669"/>
    <property type="project" value="UniProtKB-KW"/>
</dbReference>
<dbReference type="InterPro" id="IPR006560">
    <property type="entry name" value="AWS_dom"/>
</dbReference>
<gene>
    <name evidence="23" type="primary">106086271</name>
</gene>
<evidence type="ECO:0000259" key="21">
    <source>
        <dbReference type="PROSITE" id="PS51038"/>
    </source>
</evidence>
<feature type="region of interest" description="Disordered" evidence="18">
    <location>
        <begin position="1172"/>
        <end position="1193"/>
    </location>
</feature>
<evidence type="ECO:0000256" key="9">
    <source>
        <dbReference type="ARBA" id="ARBA00022737"/>
    </source>
</evidence>
<protein>
    <recommendedName>
        <fullName evidence="25">Histone-lysine N-methyltransferase</fullName>
    </recommendedName>
</protein>
<evidence type="ECO:0000256" key="4">
    <source>
        <dbReference type="ARBA" id="ARBA00022553"/>
    </source>
</evidence>
<dbReference type="Pfam" id="PF01426">
    <property type="entry name" value="BAH"/>
    <property type="match status" value="1"/>
</dbReference>
<accession>A0A1I8PIQ2</accession>
<dbReference type="PROSITE" id="PS51038">
    <property type="entry name" value="BAH"/>
    <property type="match status" value="1"/>
</dbReference>
<dbReference type="GO" id="GO:0005694">
    <property type="term" value="C:chromosome"/>
    <property type="evidence" value="ECO:0007669"/>
    <property type="project" value="UniProtKB-SubCell"/>
</dbReference>
<evidence type="ECO:0000256" key="5">
    <source>
        <dbReference type="ARBA" id="ARBA00022603"/>
    </source>
</evidence>
<evidence type="ECO:0008006" key="25">
    <source>
        <dbReference type="Google" id="ProtNLM"/>
    </source>
</evidence>
<feature type="region of interest" description="Disordered" evidence="18">
    <location>
        <begin position="1402"/>
        <end position="1602"/>
    </location>
</feature>
<dbReference type="OrthoDB" id="79252at2759"/>
<feature type="compositionally biased region" description="Polar residues" evidence="18">
    <location>
        <begin position="540"/>
        <end position="567"/>
    </location>
</feature>
<keyword evidence="24" id="KW-1185">Reference proteome</keyword>
<feature type="compositionally biased region" description="Basic and acidic residues" evidence="18">
    <location>
        <begin position="1750"/>
        <end position="1774"/>
    </location>
</feature>
<organism evidence="23 24">
    <name type="scientific">Stomoxys calcitrans</name>
    <name type="common">Stable fly</name>
    <name type="synonym">Conops calcitrans</name>
    <dbReference type="NCBI Taxonomy" id="35570"/>
    <lineage>
        <taxon>Eukaryota</taxon>
        <taxon>Metazoa</taxon>
        <taxon>Ecdysozoa</taxon>
        <taxon>Arthropoda</taxon>
        <taxon>Hexapoda</taxon>
        <taxon>Insecta</taxon>
        <taxon>Pterygota</taxon>
        <taxon>Neoptera</taxon>
        <taxon>Endopterygota</taxon>
        <taxon>Diptera</taxon>
        <taxon>Brachycera</taxon>
        <taxon>Muscomorpha</taxon>
        <taxon>Muscoidea</taxon>
        <taxon>Muscidae</taxon>
        <taxon>Stomoxys</taxon>
    </lineage>
</organism>
<dbReference type="SMART" id="SM00439">
    <property type="entry name" value="BAH"/>
    <property type="match status" value="1"/>
</dbReference>
<dbReference type="GO" id="GO:0010557">
    <property type="term" value="P:positive regulation of macromolecule biosynthetic process"/>
    <property type="evidence" value="ECO:0007669"/>
    <property type="project" value="UniProtKB-ARBA"/>
</dbReference>